<accession>A0A060XSY4</accession>
<evidence type="ECO:0000256" key="2">
    <source>
        <dbReference type="ARBA" id="ARBA00007965"/>
    </source>
</evidence>
<feature type="transmembrane region" description="Helical" evidence="7">
    <location>
        <begin position="366"/>
        <end position="389"/>
    </location>
</feature>
<reference evidence="8" key="2">
    <citation type="submission" date="2014-03" db="EMBL/GenBank/DDBJ databases">
        <authorList>
            <person name="Genoscope - CEA"/>
        </authorList>
    </citation>
    <scope>NUCLEOTIDE SEQUENCE</scope>
</reference>
<feature type="transmembrane region" description="Helical" evidence="7">
    <location>
        <begin position="298"/>
        <end position="319"/>
    </location>
</feature>
<dbReference type="NCBIfam" id="TIGR00939">
    <property type="entry name" value="2a57"/>
    <property type="match status" value="1"/>
</dbReference>
<comment type="similarity">
    <text evidence="2">Belongs to the SLC29A/ENT transporter (TC 2.A.57) family.</text>
</comment>
<feature type="transmembrane region" description="Helical" evidence="7">
    <location>
        <begin position="151"/>
        <end position="182"/>
    </location>
</feature>
<dbReference type="Pfam" id="PF01733">
    <property type="entry name" value="Nucleoside_tran"/>
    <property type="match status" value="1"/>
</dbReference>
<evidence type="ECO:0000256" key="1">
    <source>
        <dbReference type="ARBA" id="ARBA00004554"/>
    </source>
</evidence>
<feature type="transmembrane region" description="Helical" evidence="7">
    <location>
        <begin position="334"/>
        <end position="354"/>
    </location>
</feature>
<feature type="transmembrane region" description="Helical" evidence="7">
    <location>
        <begin position="120"/>
        <end position="139"/>
    </location>
</feature>
<dbReference type="GO" id="GO:0015853">
    <property type="term" value="P:adenine transport"/>
    <property type="evidence" value="ECO:0007669"/>
    <property type="project" value="TreeGrafter"/>
</dbReference>
<keyword evidence="3" id="KW-0813">Transport</keyword>
<dbReference type="GO" id="GO:0015854">
    <property type="term" value="P:guanine transport"/>
    <property type="evidence" value="ECO:0007669"/>
    <property type="project" value="TreeGrafter"/>
</dbReference>
<dbReference type="PIRSF" id="PIRSF016379">
    <property type="entry name" value="ENT"/>
    <property type="match status" value="1"/>
</dbReference>
<dbReference type="InterPro" id="IPR036259">
    <property type="entry name" value="MFS_trans_sf"/>
</dbReference>
<feature type="transmembrane region" description="Helical" evidence="7">
    <location>
        <begin position="437"/>
        <end position="459"/>
    </location>
</feature>
<dbReference type="GO" id="GO:0035364">
    <property type="term" value="P:thymine transport"/>
    <property type="evidence" value="ECO:0007669"/>
    <property type="project" value="TreeGrafter"/>
</dbReference>
<feature type="transmembrane region" description="Helical" evidence="7">
    <location>
        <begin position="188"/>
        <end position="209"/>
    </location>
</feature>
<evidence type="ECO:0000313" key="8">
    <source>
        <dbReference type="EMBL" id="CDQ82417.1"/>
    </source>
</evidence>
<dbReference type="GO" id="GO:0035344">
    <property type="term" value="P:hypoxanthine transport"/>
    <property type="evidence" value="ECO:0007669"/>
    <property type="project" value="TreeGrafter"/>
</dbReference>
<dbReference type="PRINTS" id="PR01130">
    <property type="entry name" value="DERENTRNSPRT"/>
</dbReference>
<evidence type="ECO:0000313" key="9">
    <source>
        <dbReference type="Proteomes" id="UP000193380"/>
    </source>
</evidence>
<dbReference type="AlphaFoldDB" id="A0A060XSY4"/>
<evidence type="ECO:0000256" key="7">
    <source>
        <dbReference type="SAM" id="Phobius"/>
    </source>
</evidence>
<evidence type="ECO:0000256" key="6">
    <source>
        <dbReference type="ARBA" id="ARBA00023136"/>
    </source>
</evidence>
<reference evidence="8" key="1">
    <citation type="journal article" date="2014" name="Nat. Commun.">
        <title>The rainbow trout genome provides novel insights into evolution after whole-genome duplication in vertebrates.</title>
        <authorList>
            <person name="Berthelot C."/>
            <person name="Brunet F."/>
            <person name="Chalopin D."/>
            <person name="Juanchich A."/>
            <person name="Bernard M."/>
            <person name="Noel B."/>
            <person name="Bento P."/>
            <person name="Da Silva C."/>
            <person name="Labadie K."/>
            <person name="Alberti A."/>
            <person name="Aury J.M."/>
            <person name="Louis A."/>
            <person name="Dehais P."/>
            <person name="Bardou P."/>
            <person name="Montfort J."/>
            <person name="Klopp C."/>
            <person name="Cabau C."/>
            <person name="Gaspin C."/>
            <person name="Thorgaard G.H."/>
            <person name="Boussaha M."/>
            <person name="Quillet E."/>
            <person name="Guyomard R."/>
            <person name="Galiana D."/>
            <person name="Bobe J."/>
            <person name="Volff J.N."/>
            <person name="Genet C."/>
            <person name="Wincker P."/>
            <person name="Jaillon O."/>
            <person name="Roest Crollius H."/>
            <person name="Guiguen Y."/>
        </authorList>
    </citation>
    <scope>NUCLEOTIDE SEQUENCE [LARGE SCALE GENOMIC DNA]</scope>
</reference>
<dbReference type="GO" id="GO:0016323">
    <property type="term" value="C:basolateral plasma membrane"/>
    <property type="evidence" value="ECO:0007669"/>
    <property type="project" value="UniProtKB-SubCell"/>
</dbReference>
<proteinExistence type="inferred from homology"/>
<evidence type="ECO:0008006" key="10">
    <source>
        <dbReference type="Google" id="ProtNLM"/>
    </source>
</evidence>
<comment type="subcellular location">
    <subcellularLocation>
        <location evidence="1">Basolateral cell membrane</location>
        <topology evidence="1">Multi-pass membrane protein</topology>
    </subcellularLocation>
</comment>
<dbReference type="PaxDb" id="8022-A0A060XSY4"/>
<dbReference type="GO" id="GO:0015213">
    <property type="term" value="F:uridine transmembrane transporter activity"/>
    <property type="evidence" value="ECO:0007669"/>
    <property type="project" value="UniProtKB-ARBA"/>
</dbReference>
<keyword evidence="5 7" id="KW-1133">Transmembrane helix</keyword>
<name>A0A060XSY4_ONCMY</name>
<dbReference type="PANTHER" id="PTHR10332:SF8">
    <property type="entry name" value="EQUILIBRATIVE NUCLEOSIDE TRANSPORTER 2"/>
    <property type="match status" value="1"/>
</dbReference>
<dbReference type="InterPro" id="IPR002259">
    <property type="entry name" value="Eqnu_transpt"/>
</dbReference>
<protein>
    <recommendedName>
        <fullName evidence="10">Equilibrative nucleoside transporter 2</fullName>
    </recommendedName>
</protein>
<gene>
    <name evidence="8" type="ORF">GSONMT00054544001</name>
</gene>
<dbReference type="PANTHER" id="PTHR10332">
    <property type="entry name" value="EQUILIBRATIVE NUCLEOSIDE TRANSPORTER"/>
    <property type="match status" value="1"/>
</dbReference>
<feature type="transmembrane region" description="Helical" evidence="7">
    <location>
        <begin position="401"/>
        <end position="425"/>
    </location>
</feature>
<sequence length="463" mass="51877">MKGRTDAPRDRGWLVGVIFFILGLGTLLPWNFFMTASMYFNRRLNKTERSNGTVVSHKEYYFNNWMTLLSQLPLLLCTLLNSFFYQRISEMVRIAGSLVFIFILFILTAILVKIPMEEDRFFSVTMATIWFINCQHWIIQRSSLNFWRDSLTSPFSFVCVCGCVCVVVVVCGCGCVCVTGDTDPETAALGYFITPCVGTLITLLSYLLLPRLEFAQFYLDKSRSYEVETANELLKESGTAENGKLYGHDNGSLANGGASGEEVEVKGAGVSPKQAFLTLEQAEVRDRKSTVMEVFKKIWVMAFCVVFVFTVTLAVFPAVTVDVKTIYPGKWEPYFISVCCFLIFNVCDWIGRTVTTLVQWPPKESCLFPGLVVSRVVFVPLLMFCNVQSRSYLPVLFSHDAAFAFIMMLFSLSNGYCVCLSMSYAPQLVTPKDAETAGALMTFFLALGLSIGAALSFLLRLLV</sequence>
<keyword evidence="6 7" id="KW-0472">Membrane</keyword>
<evidence type="ECO:0000256" key="5">
    <source>
        <dbReference type="ARBA" id="ARBA00022989"/>
    </source>
</evidence>
<keyword evidence="4 7" id="KW-0812">Transmembrane</keyword>
<dbReference type="SUPFAM" id="SSF103473">
    <property type="entry name" value="MFS general substrate transporter"/>
    <property type="match status" value="1"/>
</dbReference>
<feature type="transmembrane region" description="Helical" evidence="7">
    <location>
        <begin position="92"/>
        <end position="114"/>
    </location>
</feature>
<dbReference type="InterPro" id="IPR034764">
    <property type="entry name" value="ENT1/ENT2"/>
</dbReference>
<organism evidence="8 9">
    <name type="scientific">Oncorhynchus mykiss</name>
    <name type="common">Rainbow trout</name>
    <name type="synonym">Salmo gairdneri</name>
    <dbReference type="NCBI Taxonomy" id="8022"/>
    <lineage>
        <taxon>Eukaryota</taxon>
        <taxon>Metazoa</taxon>
        <taxon>Chordata</taxon>
        <taxon>Craniata</taxon>
        <taxon>Vertebrata</taxon>
        <taxon>Euteleostomi</taxon>
        <taxon>Actinopterygii</taxon>
        <taxon>Neopterygii</taxon>
        <taxon>Teleostei</taxon>
        <taxon>Protacanthopterygii</taxon>
        <taxon>Salmoniformes</taxon>
        <taxon>Salmonidae</taxon>
        <taxon>Salmoninae</taxon>
        <taxon>Oncorhynchus</taxon>
    </lineage>
</organism>
<evidence type="ECO:0000256" key="4">
    <source>
        <dbReference type="ARBA" id="ARBA00022692"/>
    </source>
</evidence>
<dbReference type="EMBL" id="FR905970">
    <property type="protein sequence ID" value="CDQ82417.1"/>
    <property type="molecule type" value="Genomic_DNA"/>
</dbReference>
<dbReference type="Proteomes" id="UP000193380">
    <property type="component" value="Unassembled WGS sequence"/>
</dbReference>
<feature type="transmembrane region" description="Helical" evidence="7">
    <location>
        <begin position="12"/>
        <end position="40"/>
    </location>
</feature>
<evidence type="ECO:0000256" key="3">
    <source>
        <dbReference type="ARBA" id="ARBA00022448"/>
    </source>
</evidence>